<evidence type="ECO:0000313" key="3">
    <source>
        <dbReference type="EMBL" id="MDJ1370391.1"/>
    </source>
</evidence>
<evidence type="ECO:0000256" key="1">
    <source>
        <dbReference type="SAM" id="MobiDB-lite"/>
    </source>
</evidence>
<name>A0ABT7C5C3_9MICO</name>
<proteinExistence type="predicted"/>
<evidence type="ECO:0000256" key="2">
    <source>
        <dbReference type="SAM" id="Phobius"/>
    </source>
</evidence>
<keyword evidence="2" id="KW-0812">Transmembrane</keyword>
<gene>
    <name evidence="3" type="ORF">C7K25_03225</name>
</gene>
<feature type="region of interest" description="Disordered" evidence="1">
    <location>
        <begin position="115"/>
        <end position="157"/>
    </location>
</feature>
<evidence type="ECO:0000313" key="4">
    <source>
        <dbReference type="Proteomes" id="UP001170379"/>
    </source>
</evidence>
<dbReference type="EMBL" id="PXVD01000004">
    <property type="protein sequence ID" value="MDJ1370391.1"/>
    <property type="molecule type" value="Genomic_DNA"/>
</dbReference>
<comment type="caution">
    <text evidence="3">The sequence shown here is derived from an EMBL/GenBank/DDBJ whole genome shotgun (WGS) entry which is preliminary data.</text>
</comment>
<accession>A0ABT7C5C3</accession>
<feature type="transmembrane region" description="Helical" evidence="2">
    <location>
        <begin position="15"/>
        <end position="37"/>
    </location>
</feature>
<reference evidence="3" key="1">
    <citation type="submission" date="2018-03" db="EMBL/GenBank/DDBJ databases">
        <authorList>
            <person name="Nunes O.C."/>
            <person name="Lopes A.R."/>
            <person name="Froufe H."/>
            <person name="Munoz-Merida A."/>
            <person name="Barroso C."/>
            <person name="Egas C."/>
        </authorList>
    </citation>
    <scope>NUCLEOTIDE SEQUENCE</scope>
    <source>
        <strain evidence="3">ON4</strain>
    </source>
</reference>
<keyword evidence="2" id="KW-0472">Membrane</keyword>
<reference evidence="3" key="2">
    <citation type="journal article" date="2022" name="Sci. Rep.">
        <title>In silico prediction of the enzymes involved in the degradation of the herbicide molinate by Gulosibacter molinativorax ON4T.</title>
        <authorList>
            <person name="Lopes A.R."/>
            <person name="Bunin E."/>
            <person name="Viana A.T."/>
            <person name="Froufe H."/>
            <person name="Munoz-Merida A."/>
            <person name="Pinho D."/>
            <person name="Figueiredo J."/>
            <person name="Barroso C."/>
            <person name="Vaz-Moreira I."/>
            <person name="Bellanger X."/>
            <person name="Egas C."/>
            <person name="Nunes O.C."/>
        </authorList>
    </citation>
    <scope>NUCLEOTIDE SEQUENCE</scope>
    <source>
        <strain evidence="3">ON4</strain>
    </source>
</reference>
<evidence type="ECO:0008006" key="5">
    <source>
        <dbReference type="Google" id="ProtNLM"/>
    </source>
</evidence>
<protein>
    <recommendedName>
        <fullName evidence="5">Cell division protein FtsL</fullName>
    </recommendedName>
</protein>
<organism evidence="3 4">
    <name type="scientific">Gulosibacter molinativorax</name>
    <dbReference type="NCBI Taxonomy" id="256821"/>
    <lineage>
        <taxon>Bacteria</taxon>
        <taxon>Bacillati</taxon>
        <taxon>Actinomycetota</taxon>
        <taxon>Actinomycetes</taxon>
        <taxon>Micrococcales</taxon>
        <taxon>Microbacteriaceae</taxon>
        <taxon>Gulosibacter</taxon>
    </lineage>
</organism>
<sequence length="157" mass="17029">MTGLKNATKVSPRGVWVAVLIVVMAFGIQLFLSTIIVEDAYRTSELEQQHLELERAHTAALEKSDAQDSPQYLAAQATDLGMVPASSSAFLDLESQSIVHGEGWVPEREKVDASLVPNAVLEPAEEEQPAPKPGESTKKKEEPAVPSEFEMSSPSTR</sequence>
<dbReference type="Proteomes" id="UP001170379">
    <property type="component" value="Unassembled WGS sequence"/>
</dbReference>
<keyword evidence="2" id="KW-1133">Transmembrane helix</keyword>
<keyword evidence="4" id="KW-1185">Reference proteome</keyword>